<gene>
    <name evidence="2" type="ORF">C8C76_1498</name>
</gene>
<feature type="domain" description="BREX system Lon protease-like BrxL N-terminal" evidence="1">
    <location>
        <begin position="46"/>
        <end position="166"/>
    </location>
</feature>
<proteinExistence type="predicted"/>
<reference evidence="2 3" key="1">
    <citation type="submission" date="2018-04" db="EMBL/GenBank/DDBJ databases">
        <title>Subsurface microbial communities from deep shales in Ohio and West Virginia, USA.</title>
        <authorList>
            <person name="Wrighton K."/>
        </authorList>
    </citation>
    <scope>NUCLEOTIDE SEQUENCE [LARGE SCALE GENOMIC DNA]</scope>
    <source>
        <strain evidence="2 3">WC1</strain>
    </source>
</reference>
<dbReference type="SUPFAM" id="SSF52540">
    <property type="entry name" value="P-loop containing nucleoside triphosphate hydrolases"/>
    <property type="match status" value="1"/>
</dbReference>
<sequence>MDDISLNRDSYMTSTEIKYESGDWLDEKLVDHVEEVVMFKGIKDRFDLNKVEYILVENFLKGYGRNLYSEDLRVLINQTNDFFKENYPDYNNTQTIKSKIKFKTFEQKEKYRMIDKVEVVFHERINQYIAKTLISDIQNIGIDESIVKEYMQLLDEGLWCDFDIVYRESQKSEAEKLLGEKKYYYEIVSVRPLELINFDVQKDNLKGLRLQLDLEDWVDVLLRSIGIEPIETKMPLNYKIIILMRLLPLVEKNINLVELGLPGTGKSYLHNELSSSSYLLSGSETTRAQLFYDKAKRKFGIVSKWDVVVFDEVTGVKFDDNLIQYMKSYMEAGKFNADQETVPADSSFIFNGNTNKTINHYLNSSHLFKPLPEPMQDTAFLDRIHCYLPGWEIDFDGKNLFTTHLGLTRDFLFQFLSFLRAKSNSDIFKKYDIELDDSLSNRDKKAIKKNFSGLVKLLDPFDQNTLLEEDLKFLMYNSIEMRKRVNEQQKRISPTDKFENKEFSFNIARSYYPAKILPEFNLYRQIGENKNVKIDTIYSHREMFNINKKLMEFLKTSDLKEIVLNKRSLNFSLKIKLNSIEAAYSSEKDKINLAAKKAFSKIEEEMNLEEKGNQFIDKYINTYRAVENDLDTLMKYIYNNARYLKFYKNVRYRMDYKLNQADLKSRREDCDLSKLNLKEVDVFYRKERTLKSLRCEYGGFIIVIYDKKMLHKETNEIYYNYSSKVY</sequence>
<evidence type="ECO:0000259" key="1">
    <source>
        <dbReference type="Pfam" id="PF20442"/>
    </source>
</evidence>
<protein>
    <submittedName>
        <fullName evidence="2">Uncharacterized protein (TIGR02653 family)/uncharacterized protein (TIGR02688 family)</fullName>
    </submittedName>
</protein>
<accession>A0A2T5RFM5</accession>
<dbReference type="Pfam" id="PF20442">
    <property type="entry name" value="BrxL_N"/>
    <property type="match status" value="1"/>
</dbReference>
<evidence type="ECO:0000313" key="3">
    <source>
        <dbReference type="Proteomes" id="UP000244089"/>
    </source>
</evidence>
<name>A0A2T5RFM5_9FIRM</name>
<comment type="caution">
    <text evidence="2">The sequence shown here is derived from an EMBL/GenBank/DDBJ whole genome shotgun (WGS) entry which is preliminary data.</text>
</comment>
<dbReference type="Proteomes" id="UP000244089">
    <property type="component" value="Unassembled WGS sequence"/>
</dbReference>
<evidence type="ECO:0000313" key="2">
    <source>
        <dbReference type="EMBL" id="PTV93160.1"/>
    </source>
</evidence>
<organism evidence="2 3">
    <name type="scientific">Halanaerobium saccharolyticum</name>
    <dbReference type="NCBI Taxonomy" id="43595"/>
    <lineage>
        <taxon>Bacteria</taxon>
        <taxon>Bacillati</taxon>
        <taxon>Bacillota</taxon>
        <taxon>Clostridia</taxon>
        <taxon>Halanaerobiales</taxon>
        <taxon>Halanaerobiaceae</taxon>
        <taxon>Halanaerobium</taxon>
    </lineage>
</organism>
<dbReference type="InterPro" id="IPR046838">
    <property type="entry name" value="BrxL_N"/>
</dbReference>
<dbReference type="AlphaFoldDB" id="A0A2T5RFM5"/>
<dbReference type="Pfam" id="PF13337">
    <property type="entry name" value="BrxL_ATPase"/>
    <property type="match status" value="1"/>
</dbReference>
<dbReference type="RefSeq" id="WP_108142613.1">
    <property type="nucleotide sequence ID" value="NZ_QAXS01000049.1"/>
</dbReference>
<dbReference type="InterPro" id="IPR014061">
    <property type="entry name" value="BrxL-like"/>
</dbReference>
<dbReference type="NCBIfam" id="TIGR02688">
    <property type="entry name" value="BREX system Lon protease-like protein BrxL"/>
    <property type="match status" value="1"/>
</dbReference>
<dbReference type="OrthoDB" id="5297084at2"/>
<dbReference type="EMBL" id="QAXS01000049">
    <property type="protein sequence ID" value="PTV93160.1"/>
    <property type="molecule type" value="Genomic_DNA"/>
</dbReference>
<dbReference type="InterPro" id="IPR027417">
    <property type="entry name" value="P-loop_NTPase"/>
</dbReference>